<evidence type="ECO:0000259" key="3">
    <source>
        <dbReference type="Pfam" id="PF14016"/>
    </source>
</evidence>
<protein>
    <submittedName>
        <fullName evidence="4">DUF4232 domain-containing protein</fullName>
    </submittedName>
</protein>
<dbReference type="PROSITE" id="PS51257">
    <property type="entry name" value="PROKAR_LIPOPROTEIN"/>
    <property type="match status" value="1"/>
</dbReference>
<dbReference type="EMBL" id="DXFZ01000111">
    <property type="protein sequence ID" value="HIW96687.1"/>
    <property type="molecule type" value="Genomic_DNA"/>
</dbReference>
<evidence type="ECO:0000256" key="2">
    <source>
        <dbReference type="SAM" id="SignalP"/>
    </source>
</evidence>
<accession>A0A9D1UQU3</accession>
<comment type="caution">
    <text evidence="4">The sequence shown here is derived from an EMBL/GenBank/DDBJ whole genome shotgun (WGS) entry which is preliminary data.</text>
</comment>
<sequence>MFHRFGDRCVRAASGVFAVGLAALLAGCGSGSLGGDATTASPTPASASGEAASADPTPPSAEGSGETQATPRKGWCTTHELDVTATDVQGAAGSTLFNVVLTNTSDTECTTQGFPGVSLVTDNNGTQLGKSAEREKDVEPAPVKLAPGASAVAPVRLTSVGPLDPQVCQPADADGIRVYPPEDKSSAFVPMKGLKGCAGEGLRYISVQPVQLDR</sequence>
<keyword evidence="2" id="KW-0732">Signal</keyword>
<gene>
    <name evidence="4" type="ORF">H9867_09470</name>
</gene>
<dbReference type="InterPro" id="IPR025326">
    <property type="entry name" value="DUF4232"/>
</dbReference>
<dbReference type="Proteomes" id="UP000824189">
    <property type="component" value="Unassembled WGS sequence"/>
</dbReference>
<organism evidence="4 5">
    <name type="scientific">Candidatus Corynebacterium gallistercoris</name>
    <dbReference type="NCBI Taxonomy" id="2838530"/>
    <lineage>
        <taxon>Bacteria</taxon>
        <taxon>Bacillati</taxon>
        <taxon>Actinomycetota</taxon>
        <taxon>Actinomycetes</taxon>
        <taxon>Mycobacteriales</taxon>
        <taxon>Corynebacteriaceae</taxon>
        <taxon>Corynebacterium</taxon>
    </lineage>
</organism>
<dbReference type="AlphaFoldDB" id="A0A9D1UQU3"/>
<feature type="chain" id="PRO_5038394140" evidence="2">
    <location>
        <begin position="29"/>
        <end position="214"/>
    </location>
</feature>
<feature type="compositionally biased region" description="Low complexity" evidence="1">
    <location>
        <begin position="35"/>
        <end position="55"/>
    </location>
</feature>
<evidence type="ECO:0000313" key="5">
    <source>
        <dbReference type="Proteomes" id="UP000824189"/>
    </source>
</evidence>
<reference evidence="4" key="2">
    <citation type="submission" date="2021-04" db="EMBL/GenBank/DDBJ databases">
        <authorList>
            <person name="Gilroy R."/>
        </authorList>
    </citation>
    <scope>NUCLEOTIDE SEQUENCE</scope>
    <source>
        <strain evidence="4">4376</strain>
    </source>
</reference>
<feature type="signal peptide" evidence="2">
    <location>
        <begin position="1"/>
        <end position="28"/>
    </location>
</feature>
<reference evidence="4" key="1">
    <citation type="journal article" date="2021" name="PeerJ">
        <title>Extensive microbial diversity within the chicken gut microbiome revealed by metagenomics and culture.</title>
        <authorList>
            <person name="Gilroy R."/>
            <person name="Ravi A."/>
            <person name="Getino M."/>
            <person name="Pursley I."/>
            <person name="Horton D.L."/>
            <person name="Alikhan N.F."/>
            <person name="Baker D."/>
            <person name="Gharbi K."/>
            <person name="Hall N."/>
            <person name="Watson M."/>
            <person name="Adriaenssens E.M."/>
            <person name="Foster-Nyarko E."/>
            <person name="Jarju S."/>
            <person name="Secka A."/>
            <person name="Antonio M."/>
            <person name="Oren A."/>
            <person name="Chaudhuri R.R."/>
            <person name="La Ragione R."/>
            <person name="Hildebrand F."/>
            <person name="Pallen M.J."/>
        </authorList>
    </citation>
    <scope>NUCLEOTIDE SEQUENCE</scope>
    <source>
        <strain evidence="4">4376</strain>
    </source>
</reference>
<dbReference type="Pfam" id="PF14016">
    <property type="entry name" value="DUF4232"/>
    <property type="match status" value="1"/>
</dbReference>
<proteinExistence type="predicted"/>
<feature type="region of interest" description="Disordered" evidence="1">
    <location>
        <begin position="34"/>
        <end position="73"/>
    </location>
</feature>
<name>A0A9D1UQU3_9CORY</name>
<evidence type="ECO:0000313" key="4">
    <source>
        <dbReference type="EMBL" id="HIW96687.1"/>
    </source>
</evidence>
<feature type="domain" description="DUF4232" evidence="3">
    <location>
        <begin position="76"/>
        <end position="211"/>
    </location>
</feature>
<evidence type="ECO:0000256" key="1">
    <source>
        <dbReference type="SAM" id="MobiDB-lite"/>
    </source>
</evidence>